<proteinExistence type="predicted"/>
<evidence type="ECO:0000313" key="1">
    <source>
        <dbReference type="EMBL" id="BAT87286.1"/>
    </source>
</evidence>
<protein>
    <submittedName>
        <fullName evidence="1">Uncharacterized protein</fullName>
    </submittedName>
</protein>
<evidence type="ECO:0000313" key="2">
    <source>
        <dbReference type="Proteomes" id="UP000291084"/>
    </source>
</evidence>
<keyword evidence="2" id="KW-1185">Reference proteome</keyword>
<gene>
    <name evidence="1" type="primary">Vigan.05G064100</name>
    <name evidence="1" type="ORF">VIGAN_05064100</name>
</gene>
<dbReference type="Proteomes" id="UP000291084">
    <property type="component" value="Chromosome 5"/>
</dbReference>
<sequence>MHLETIWRSSAKGCTSSHVSRAFMESRQLLKISLRKVSVCETRFPSPYSSVICRYSAAHLRLTTFNDVISIFTP</sequence>
<organism evidence="1 2">
    <name type="scientific">Vigna angularis var. angularis</name>
    <dbReference type="NCBI Taxonomy" id="157739"/>
    <lineage>
        <taxon>Eukaryota</taxon>
        <taxon>Viridiplantae</taxon>
        <taxon>Streptophyta</taxon>
        <taxon>Embryophyta</taxon>
        <taxon>Tracheophyta</taxon>
        <taxon>Spermatophyta</taxon>
        <taxon>Magnoliopsida</taxon>
        <taxon>eudicotyledons</taxon>
        <taxon>Gunneridae</taxon>
        <taxon>Pentapetalae</taxon>
        <taxon>rosids</taxon>
        <taxon>fabids</taxon>
        <taxon>Fabales</taxon>
        <taxon>Fabaceae</taxon>
        <taxon>Papilionoideae</taxon>
        <taxon>50 kb inversion clade</taxon>
        <taxon>NPAAA clade</taxon>
        <taxon>indigoferoid/millettioid clade</taxon>
        <taxon>Phaseoleae</taxon>
        <taxon>Vigna</taxon>
    </lineage>
</organism>
<dbReference type="AlphaFoldDB" id="A0A0S3S369"/>
<dbReference type="EMBL" id="AP015038">
    <property type="protein sequence ID" value="BAT87286.1"/>
    <property type="molecule type" value="Genomic_DNA"/>
</dbReference>
<name>A0A0S3S369_PHAAN</name>
<reference evidence="1 2" key="1">
    <citation type="journal article" date="2015" name="Sci. Rep.">
        <title>The power of single molecule real-time sequencing technology in the de novo assembly of a eukaryotic genome.</title>
        <authorList>
            <person name="Sakai H."/>
            <person name="Naito K."/>
            <person name="Ogiso-Tanaka E."/>
            <person name="Takahashi Y."/>
            <person name="Iseki K."/>
            <person name="Muto C."/>
            <person name="Satou K."/>
            <person name="Teruya K."/>
            <person name="Shiroma A."/>
            <person name="Shimoji M."/>
            <person name="Hirano T."/>
            <person name="Itoh T."/>
            <person name="Kaga A."/>
            <person name="Tomooka N."/>
        </authorList>
    </citation>
    <scope>NUCLEOTIDE SEQUENCE [LARGE SCALE GENOMIC DNA]</scope>
    <source>
        <strain evidence="2">cv. Shumari</strain>
    </source>
</reference>
<accession>A0A0S3S369</accession>